<protein>
    <recommendedName>
        <fullName evidence="8">Regulator of SigK</fullName>
    </recommendedName>
    <alternativeName>
        <fullName evidence="7">Sigma-K anti-sigma factor RskA</fullName>
    </alternativeName>
</protein>
<evidence type="ECO:0000256" key="3">
    <source>
        <dbReference type="ARBA" id="ARBA00022475"/>
    </source>
</evidence>
<evidence type="ECO:0000256" key="9">
    <source>
        <dbReference type="SAM" id="MobiDB-lite"/>
    </source>
</evidence>
<feature type="region of interest" description="Disordered" evidence="9">
    <location>
        <begin position="96"/>
        <end position="146"/>
    </location>
</feature>
<evidence type="ECO:0000259" key="11">
    <source>
        <dbReference type="Pfam" id="PF10099"/>
    </source>
</evidence>
<feature type="compositionally biased region" description="Low complexity" evidence="9">
    <location>
        <begin position="116"/>
        <end position="138"/>
    </location>
</feature>
<comment type="caution">
    <text evidence="12">The sequence shown here is derived from an EMBL/GenBank/DDBJ whole genome shotgun (WGS) entry which is preliminary data.</text>
</comment>
<evidence type="ECO:0000256" key="5">
    <source>
        <dbReference type="ARBA" id="ARBA00022989"/>
    </source>
</evidence>
<dbReference type="Pfam" id="PF10099">
    <property type="entry name" value="RskA_C"/>
    <property type="match status" value="1"/>
</dbReference>
<evidence type="ECO:0000313" key="12">
    <source>
        <dbReference type="EMBL" id="MDR6244086.1"/>
    </source>
</evidence>
<feature type="domain" description="Anti-sigma K factor RskA C-terminal" evidence="11">
    <location>
        <begin position="156"/>
        <end position="309"/>
    </location>
</feature>
<evidence type="ECO:0000256" key="4">
    <source>
        <dbReference type="ARBA" id="ARBA00022692"/>
    </source>
</evidence>
<keyword evidence="6 10" id="KW-0472">Membrane</keyword>
<dbReference type="RefSeq" id="WP_188775790.1">
    <property type="nucleotide sequence ID" value="NZ_BMMB01000005.1"/>
</dbReference>
<evidence type="ECO:0000256" key="10">
    <source>
        <dbReference type="SAM" id="Phobius"/>
    </source>
</evidence>
<gene>
    <name evidence="12" type="ORF">JOC58_001979</name>
</gene>
<feature type="compositionally biased region" description="Low complexity" evidence="9">
    <location>
        <begin position="96"/>
        <end position="108"/>
    </location>
</feature>
<dbReference type="InterPro" id="IPR041916">
    <property type="entry name" value="Anti_sigma_zinc_sf"/>
</dbReference>
<keyword evidence="4 10" id="KW-0812">Transmembrane</keyword>
<dbReference type="InterPro" id="IPR051474">
    <property type="entry name" value="Anti-sigma-K/W_factor"/>
</dbReference>
<name>A0ABU1IXX5_9BACL</name>
<reference evidence="12 13" key="1">
    <citation type="submission" date="2023-07" db="EMBL/GenBank/DDBJ databases">
        <title>Genomic Encyclopedia of Type Strains, Phase IV (KMG-IV): sequencing the most valuable type-strain genomes for metagenomic binning, comparative biology and taxonomic classification.</title>
        <authorList>
            <person name="Goeker M."/>
        </authorList>
    </citation>
    <scope>NUCLEOTIDE SEQUENCE [LARGE SCALE GENOMIC DNA]</scope>
    <source>
        <strain evidence="12 13">DSM 22170</strain>
    </source>
</reference>
<evidence type="ECO:0000256" key="7">
    <source>
        <dbReference type="ARBA" id="ARBA00029829"/>
    </source>
</evidence>
<keyword evidence="13" id="KW-1185">Reference proteome</keyword>
<dbReference type="PANTHER" id="PTHR37461">
    <property type="entry name" value="ANTI-SIGMA-K FACTOR RSKA"/>
    <property type="match status" value="1"/>
</dbReference>
<feature type="transmembrane region" description="Helical" evidence="10">
    <location>
        <begin position="151"/>
        <end position="171"/>
    </location>
</feature>
<sequence length="320" mass="34659">MNNEHKHNEWMDMVEMYVLGGLDREEQERFEAYMKDNKECRLAVEELREVVGFLPLSVELIEPPQGMKNRILERVFAEDQQQLGQADTVANTTPVQATQATLSSTASAKPQQPARSTIPTATEAPAATPTPSRTETASVGRRSSARNKATIWQMTTAVAVAAAIFIGMYAGNLRGEIGNLQQQLAMTSDEVGSLQQKIVSASMPSQGLKVNEAVKLSPAAKDIVAQGLATIVIDAKGTHLLVQADNLPKLQGSQAFQVWLIKGNVKQSAGTFLTRDGTGAMYYTFQPDDYDTIAITLEPDEKGSQPRGQVILAANIADQG</sequence>
<comment type="subcellular location">
    <subcellularLocation>
        <location evidence="2">Cell membrane</location>
    </subcellularLocation>
    <subcellularLocation>
        <location evidence="1">Membrane</location>
        <topology evidence="1">Single-pass membrane protein</topology>
    </subcellularLocation>
</comment>
<dbReference type="Proteomes" id="UP001185028">
    <property type="component" value="Unassembled WGS sequence"/>
</dbReference>
<accession>A0ABU1IXX5</accession>
<evidence type="ECO:0000256" key="1">
    <source>
        <dbReference type="ARBA" id="ARBA00004167"/>
    </source>
</evidence>
<evidence type="ECO:0000313" key="13">
    <source>
        <dbReference type="Proteomes" id="UP001185028"/>
    </source>
</evidence>
<evidence type="ECO:0000256" key="8">
    <source>
        <dbReference type="ARBA" id="ARBA00030803"/>
    </source>
</evidence>
<dbReference type="Gene3D" id="1.10.10.1320">
    <property type="entry name" value="Anti-sigma factor, zinc-finger domain"/>
    <property type="match status" value="1"/>
</dbReference>
<dbReference type="PANTHER" id="PTHR37461:SF1">
    <property type="entry name" value="ANTI-SIGMA-K FACTOR RSKA"/>
    <property type="match status" value="1"/>
</dbReference>
<keyword evidence="5 10" id="KW-1133">Transmembrane helix</keyword>
<dbReference type="InterPro" id="IPR018764">
    <property type="entry name" value="RskA_C"/>
</dbReference>
<organism evidence="12 13">
    <name type="scientific">Paenibacillus hunanensis</name>
    <dbReference type="NCBI Taxonomy" id="539262"/>
    <lineage>
        <taxon>Bacteria</taxon>
        <taxon>Bacillati</taxon>
        <taxon>Bacillota</taxon>
        <taxon>Bacilli</taxon>
        <taxon>Bacillales</taxon>
        <taxon>Paenibacillaceae</taxon>
        <taxon>Paenibacillus</taxon>
    </lineage>
</organism>
<keyword evidence="3" id="KW-1003">Cell membrane</keyword>
<dbReference type="EMBL" id="JAVDQH010000006">
    <property type="protein sequence ID" value="MDR6244086.1"/>
    <property type="molecule type" value="Genomic_DNA"/>
</dbReference>
<evidence type="ECO:0000256" key="6">
    <source>
        <dbReference type="ARBA" id="ARBA00023136"/>
    </source>
</evidence>
<proteinExistence type="predicted"/>
<evidence type="ECO:0000256" key="2">
    <source>
        <dbReference type="ARBA" id="ARBA00004236"/>
    </source>
</evidence>